<sequence length="678" mass="76681">MIRWVTLFCFVLLATTPVFLTDVQLSNVNSCLKAALQLPGNRLNGRTLAGIVGYGWDDLQSVVTKPVFLEEFKRCQAEPTGVFLLPDNVVATPILQTSLDRMAEYYSSFNDYKESDTNTFTASAGGQYHLFKASGSFSRKHQETKEIFAKYKSSLLHTKMIYRSFNLYRDSYGILEPGFINRIEMISNALYRNLTDQAKYLSEVVVRDYGTHYISTAETGALIDQETFIDSSYAFTTTTTLDSIRATAAAGFGLLFHASVGDTHEVTTENKKTLSQITSHQQISTNGGPDVNSVLAMADNGTLLVNNLVSLSRDGDWLYNLVNAQNFPNIDSSILLPTQMLLKNATELYYKKNTIRGCTDMNSANYNFQANYDDGTCKPNNDSYPFGGIYQTCTTNDDTTPEWRCDNFTQDNTFVGGHFCDQTFYEPVKLIEEIYTFEDRVVNEPKKKCHGHWIFKKCHWVDYYVHYKDSVKVSAFWCRKKADITLPANTGAMFGGLYEDGKVNEFTGEAGCPGAFQHYRLGRSATVCISYQYEQDHAYSVPIEKFFSCQTTEKDKKCSANFTQELISVENNCDLYYCIRKQTYKQYKHPILKRPPFTLQKLAASNYSEHTVRAVYKGVELFAVPFSTISESTFQKVNASFIQDFIEEAHVKILIVSNNLTASAAETLKNIHEAYPDD</sequence>
<proteinExistence type="predicted"/>
<name>A0AC35FIV9_9BILA</name>
<evidence type="ECO:0000313" key="2">
    <source>
        <dbReference type="WBParaSite" id="PS1159_v2.g17975.t1"/>
    </source>
</evidence>
<reference evidence="2" key="1">
    <citation type="submission" date="2022-11" db="UniProtKB">
        <authorList>
            <consortium name="WormBaseParasite"/>
        </authorList>
    </citation>
    <scope>IDENTIFICATION</scope>
</reference>
<accession>A0AC35FIV9</accession>
<organism evidence="1 2">
    <name type="scientific">Panagrolaimus sp. PS1159</name>
    <dbReference type="NCBI Taxonomy" id="55785"/>
    <lineage>
        <taxon>Eukaryota</taxon>
        <taxon>Metazoa</taxon>
        <taxon>Ecdysozoa</taxon>
        <taxon>Nematoda</taxon>
        <taxon>Chromadorea</taxon>
        <taxon>Rhabditida</taxon>
        <taxon>Tylenchina</taxon>
        <taxon>Panagrolaimomorpha</taxon>
        <taxon>Panagrolaimoidea</taxon>
        <taxon>Panagrolaimidae</taxon>
        <taxon>Panagrolaimus</taxon>
    </lineage>
</organism>
<protein>
    <submittedName>
        <fullName evidence="2">Macrophage-expressed gene 1 protein</fullName>
    </submittedName>
</protein>
<dbReference type="Proteomes" id="UP000887580">
    <property type="component" value="Unplaced"/>
</dbReference>
<dbReference type="WBParaSite" id="PS1159_v2.g17975.t1">
    <property type="protein sequence ID" value="PS1159_v2.g17975.t1"/>
    <property type="gene ID" value="PS1159_v2.g17975"/>
</dbReference>
<evidence type="ECO:0000313" key="1">
    <source>
        <dbReference type="Proteomes" id="UP000887580"/>
    </source>
</evidence>